<organism evidence="1 2">
    <name type="scientific">Planktothrix paucivesiculata PCC 9631</name>
    <dbReference type="NCBI Taxonomy" id="671071"/>
    <lineage>
        <taxon>Bacteria</taxon>
        <taxon>Bacillati</taxon>
        <taxon>Cyanobacteriota</taxon>
        <taxon>Cyanophyceae</taxon>
        <taxon>Oscillatoriophycideae</taxon>
        <taxon>Oscillatoriales</taxon>
        <taxon>Microcoleaceae</taxon>
        <taxon>Planktothrix</taxon>
    </lineage>
</organism>
<evidence type="ECO:0000313" key="1">
    <source>
        <dbReference type="EMBL" id="VXD18768.1"/>
    </source>
</evidence>
<name>A0A7Z9BNS3_9CYAN</name>
<protein>
    <recommendedName>
        <fullName evidence="3">Type II toxin-antitoxin system HigB family toxin</fullName>
    </recommendedName>
</protein>
<keyword evidence="2" id="KW-1185">Reference proteome</keyword>
<accession>A0A7Z9BNS3</accession>
<dbReference type="GO" id="GO:0004519">
    <property type="term" value="F:endonuclease activity"/>
    <property type="evidence" value="ECO:0007669"/>
    <property type="project" value="InterPro"/>
</dbReference>
<comment type="caution">
    <text evidence="1">The sequence shown here is derived from an EMBL/GenBank/DDBJ whole genome shotgun (WGS) entry which is preliminary data.</text>
</comment>
<dbReference type="Proteomes" id="UP000182190">
    <property type="component" value="Unassembled WGS sequence"/>
</dbReference>
<gene>
    <name evidence="1" type="ORF">PL9631_410042</name>
</gene>
<dbReference type="AlphaFoldDB" id="A0A7Z9BNS3"/>
<dbReference type="GO" id="GO:0110001">
    <property type="term" value="C:toxin-antitoxin complex"/>
    <property type="evidence" value="ECO:0007669"/>
    <property type="project" value="InterPro"/>
</dbReference>
<dbReference type="Pfam" id="PF09907">
    <property type="entry name" value="HigB_toxin"/>
    <property type="match status" value="1"/>
</dbReference>
<dbReference type="RefSeq" id="WP_083617925.1">
    <property type="nucleotide sequence ID" value="NZ_LR735002.1"/>
</dbReference>
<proteinExistence type="predicted"/>
<evidence type="ECO:0000313" key="2">
    <source>
        <dbReference type="Proteomes" id="UP000182190"/>
    </source>
</evidence>
<evidence type="ECO:0008006" key="3">
    <source>
        <dbReference type="Google" id="ProtNLM"/>
    </source>
</evidence>
<reference evidence="1" key="1">
    <citation type="submission" date="2019-10" db="EMBL/GenBank/DDBJ databases">
        <authorList>
            <consortium name="Genoscope - CEA"/>
            <person name="William W."/>
        </authorList>
    </citation>
    <scope>NUCLEOTIDE SEQUENCE [LARGE SCALE GENOMIC DNA]</scope>
    <source>
        <strain evidence="1">BBR_PRJEB10994</strain>
    </source>
</reference>
<dbReference type="OrthoDB" id="9799912at2"/>
<sequence length="75" mass="8699">MFLIGQRKIAKFIRKHPNAKASLERWVVLITENDFDSFPNLISIFPTADYVRPYTVFNISGNNFRFGVTEQTFLG</sequence>
<dbReference type="InterPro" id="IPR018669">
    <property type="entry name" value="Toxin_HigB"/>
</dbReference>
<dbReference type="GO" id="GO:0003723">
    <property type="term" value="F:RNA binding"/>
    <property type="evidence" value="ECO:0007669"/>
    <property type="project" value="InterPro"/>
</dbReference>
<dbReference type="EMBL" id="CZCS02000181">
    <property type="protein sequence ID" value="VXD18768.1"/>
    <property type="molecule type" value="Genomic_DNA"/>
</dbReference>